<feature type="transmembrane region" description="Helical" evidence="5">
    <location>
        <begin position="62"/>
        <end position="84"/>
    </location>
</feature>
<evidence type="ECO:0000256" key="2">
    <source>
        <dbReference type="ARBA" id="ARBA00022692"/>
    </source>
</evidence>
<sequence length="148" mass="16309">MKLTGLRKLTEPISTNRGALALAWTWTTRTIQILLAAAYVMFGVLKLSAHALQTEVFTSTYGYSVTFMYIIGAIELVAGIGLIIGLWQPRTALISAGIIGMIMASAMLTHIRSDEGMRTSLLPLIFLLMALFVIISNSRGVERKREYI</sequence>
<feature type="transmembrane region" description="Helical" evidence="5">
    <location>
        <begin position="91"/>
        <end position="111"/>
    </location>
</feature>
<proteinExistence type="predicted"/>
<reference evidence="6 7" key="1">
    <citation type="submission" date="2023-07" db="EMBL/GenBank/DDBJ databases">
        <title>Sorghum-associated microbial communities from plants grown in Nebraska, USA.</title>
        <authorList>
            <person name="Schachtman D."/>
        </authorList>
    </citation>
    <scope>NUCLEOTIDE SEQUENCE [LARGE SCALE GENOMIC DNA]</scope>
    <source>
        <strain evidence="6 7">CC258</strain>
    </source>
</reference>
<comment type="subcellular location">
    <subcellularLocation>
        <location evidence="1">Membrane</location>
        <topology evidence="1">Multi-pass membrane protein</topology>
    </subcellularLocation>
</comment>
<keyword evidence="2 5" id="KW-0812">Transmembrane</keyword>
<protein>
    <submittedName>
        <fullName evidence="6">Membrane protein YphA (DoxX/SURF4 family)</fullName>
    </submittedName>
</protein>
<keyword evidence="3 5" id="KW-1133">Transmembrane helix</keyword>
<keyword evidence="4 5" id="KW-0472">Membrane</keyword>
<evidence type="ECO:0000313" key="7">
    <source>
        <dbReference type="Proteomes" id="UP001267290"/>
    </source>
</evidence>
<dbReference type="InterPro" id="IPR032808">
    <property type="entry name" value="DoxX"/>
</dbReference>
<organism evidence="6 7">
    <name type="scientific">Paenibacillus qinlingensis</name>
    <dbReference type="NCBI Taxonomy" id="1837343"/>
    <lineage>
        <taxon>Bacteria</taxon>
        <taxon>Bacillati</taxon>
        <taxon>Bacillota</taxon>
        <taxon>Bacilli</taxon>
        <taxon>Bacillales</taxon>
        <taxon>Paenibacillaceae</taxon>
        <taxon>Paenibacillus</taxon>
    </lineage>
</organism>
<feature type="transmembrane region" description="Helical" evidence="5">
    <location>
        <begin position="21"/>
        <end position="42"/>
    </location>
</feature>
<dbReference type="EMBL" id="JAVDSB010000033">
    <property type="protein sequence ID" value="MDR6555576.1"/>
    <property type="molecule type" value="Genomic_DNA"/>
</dbReference>
<evidence type="ECO:0000313" key="6">
    <source>
        <dbReference type="EMBL" id="MDR6555576.1"/>
    </source>
</evidence>
<evidence type="ECO:0000256" key="3">
    <source>
        <dbReference type="ARBA" id="ARBA00022989"/>
    </source>
</evidence>
<keyword evidence="7" id="KW-1185">Reference proteome</keyword>
<name>A0ABU1P8B8_9BACL</name>
<comment type="caution">
    <text evidence="6">The sequence shown here is derived from an EMBL/GenBank/DDBJ whole genome shotgun (WGS) entry which is preliminary data.</text>
</comment>
<gene>
    <name evidence="6" type="ORF">J2736_006838</name>
</gene>
<dbReference type="Proteomes" id="UP001267290">
    <property type="component" value="Unassembled WGS sequence"/>
</dbReference>
<feature type="transmembrane region" description="Helical" evidence="5">
    <location>
        <begin position="117"/>
        <end position="135"/>
    </location>
</feature>
<evidence type="ECO:0000256" key="1">
    <source>
        <dbReference type="ARBA" id="ARBA00004141"/>
    </source>
</evidence>
<evidence type="ECO:0000256" key="5">
    <source>
        <dbReference type="SAM" id="Phobius"/>
    </source>
</evidence>
<dbReference type="Pfam" id="PF13564">
    <property type="entry name" value="DoxX_2"/>
    <property type="match status" value="1"/>
</dbReference>
<evidence type="ECO:0000256" key="4">
    <source>
        <dbReference type="ARBA" id="ARBA00023136"/>
    </source>
</evidence>
<accession>A0ABU1P8B8</accession>